<dbReference type="EMBL" id="BTGU01000224">
    <property type="protein sequence ID" value="GMN65280.1"/>
    <property type="molecule type" value="Genomic_DNA"/>
</dbReference>
<gene>
    <name evidence="2" type="ORF">TIFTF001_034350</name>
</gene>
<feature type="coiled-coil region" evidence="1">
    <location>
        <begin position="155"/>
        <end position="189"/>
    </location>
</feature>
<organism evidence="2 3">
    <name type="scientific">Ficus carica</name>
    <name type="common">Common fig</name>
    <dbReference type="NCBI Taxonomy" id="3494"/>
    <lineage>
        <taxon>Eukaryota</taxon>
        <taxon>Viridiplantae</taxon>
        <taxon>Streptophyta</taxon>
        <taxon>Embryophyta</taxon>
        <taxon>Tracheophyta</taxon>
        <taxon>Spermatophyta</taxon>
        <taxon>Magnoliopsida</taxon>
        <taxon>eudicotyledons</taxon>
        <taxon>Gunneridae</taxon>
        <taxon>Pentapetalae</taxon>
        <taxon>rosids</taxon>
        <taxon>fabids</taxon>
        <taxon>Rosales</taxon>
        <taxon>Moraceae</taxon>
        <taxon>Ficeae</taxon>
        <taxon>Ficus</taxon>
    </lineage>
</organism>
<proteinExistence type="predicted"/>
<keyword evidence="3" id="KW-1185">Reference proteome</keyword>
<dbReference type="Proteomes" id="UP001187192">
    <property type="component" value="Unassembled WGS sequence"/>
</dbReference>
<sequence>MPPIRGSSSEYTLLSELSTKISIAFRKARPERYYGGTYLGDWLYHIESLCISCGITWEAWSRLAVIQLRGAVRRWWESIGMADSTYAQGRCFFTRAAGWALAQGESMEFLTRYGHLSTFPDPIRIMITYVQRLNTRVIYRAMTRPRAAVARRPQEANLAEMVINLQCRLEDQEREMQNLRVQLAQKNQELPPPPTVPTQPAAPTMPAAQVVQSMVRQEPLFERFRRMKPLEFEGSTDPLEAEECLTSIQIILNFMDLTKQEKVFCTSYVMKKDARYWWETMQMRKNIAVVINSGDRPPMTVAKCVERALRAVYHLAQAK</sequence>
<comment type="caution">
    <text evidence="2">The sequence shown here is derived from an EMBL/GenBank/DDBJ whole genome shotgun (WGS) entry which is preliminary data.</text>
</comment>
<name>A0AA88E097_FICCA</name>
<dbReference type="AlphaFoldDB" id="A0AA88E097"/>
<evidence type="ECO:0000313" key="3">
    <source>
        <dbReference type="Proteomes" id="UP001187192"/>
    </source>
</evidence>
<reference evidence="2" key="1">
    <citation type="submission" date="2023-07" db="EMBL/GenBank/DDBJ databases">
        <title>draft genome sequence of fig (Ficus carica).</title>
        <authorList>
            <person name="Takahashi T."/>
            <person name="Nishimura K."/>
        </authorList>
    </citation>
    <scope>NUCLEOTIDE SEQUENCE</scope>
</reference>
<evidence type="ECO:0008006" key="4">
    <source>
        <dbReference type="Google" id="ProtNLM"/>
    </source>
</evidence>
<evidence type="ECO:0000256" key="1">
    <source>
        <dbReference type="SAM" id="Coils"/>
    </source>
</evidence>
<protein>
    <recommendedName>
        <fullName evidence="4">Retrotransposon gag domain-containing protein</fullName>
    </recommendedName>
</protein>
<evidence type="ECO:0000313" key="2">
    <source>
        <dbReference type="EMBL" id="GMN65280.1"/>
    </source>
</evidence>
<keyword evidence="1" id="KW-0175">Coiled coil</keyword>
<accession>A0AA88E097</accession>